<dbReference type="InterPro" id="IPR029068">
    <property type="entry name" value="Glyas_Bleomycin-R_OHBP_Dase"/>
</dbReference>
<dbReference type="EMBL" id="FOMG01000040">
    <property type="protein sequence ID" value="SFD39188.1"/>
    <property type="molecule type" value="Genomic_DNA"/>
</dbReference>
<dbReference type="OrthoDB" id="9815599at2"/>
<proteinExistence type="predicted"/>
<gene>
    <name evidence="2" type="ORF">SAMN05421842_14025</name>
</gene>
<sequence>MNKITCICLGVRSMEKAIKFYRDELGFKTDEKRNNPEVIFFDTPGTKFELYPLELLAKDISEENTPQIGNGFGGITLAYNVENKEDVDKVIEMVRNAGAKIVKEPQNVFWGGYHAYFADLDGYYWEVAWGPNFKYDNNCMLVF</sequence>
<accession>A0A1I1S3R8</accession>
<feature type="domain" description="VOC" evidence="1">
    <location>
        <begin position="3"/>
        <end position="130"/>
    </location>
</feature>
<dbReference type="PANTHER" id="PTHR36503:SF1">
    <property type="entry name" value="BLR2520 PROTEIN"/>
    <property type="match status" value="1"/>
</dbReference>
<evidence type="ECO:0000313" key="2">
    <source>
        <dbReference type="EMBL" id="SFD39188.1"/>
    </source>
</evidence>
<dbReference type="SUPFAM" id="SSF54593">
    <property type="entry name" value="Glyoxalase/Bleomycin resistance protein/Dihydroxybiphenyl dioxygenase"/>
    <property type="match status" value="1"/>
</dbReference>
<reference evidence="2 3" key="1">
    <citation type="submission" date="2016-10" db="EMBL/GenBank/DDBJ databases">
        <authorList>
            <person name="de Groot N.N."/>
        </authorList>
    </citation>
    <scope>NUCLEOTIDE SEQUENCE [LARGE SCALE GENOMIC DNA]</scope>
    <source>
        <strain evidence="2 3">DSM 12992</strain>
    </source>
</reference>
<organism evidence="2 3">
    <name type="scientific">Clostridium uliginosum</name>
    <dbReference type="NCBI Taxonomy" id="119641"/>
    <lineage>
        <taxon>Bacteria</taxon>
        <taxon>Bacillati</taxon>
        <taxon>Bacillota</taxon>
        <taxon>Clostridia</taxon>
        <taxon>Eubacteriales</taxon>
        <taxon>Clostridiaceae</taxon>
        <taxon>Clostridium</taxon>
    </lineage>
</organism>
<evidence type="ECO:0000313" key="3">
    <source>
        <dbReference type="Proteomes" id="UP000199263"/>
    </source>
</evidence>
<protein>
    <recommendedName>
        <fullName evidence="1">VOC domain-containing protein</fullName>
    </recommendedName>
</protein>
<dbReference type="STRING" id="119641.SAMN05421842_14025"/>
<dbReference type="InterPro" id="IPR037523">
    <property type="entry name" value="VOC_core"/>
</dbReference>
<dbReference type="AlphaFoldDB" id="A0A1I1S3R8"/>
<name>A0A1I1S3R8_9CLOT</name>
<dbReference type="Gene3D" id="3.10.180.10">
    <property type="entry name" value="2,3-Dihydroxybiphenyl 1,2-Dioxygenase, domain 1"/>
    <property type="match status" value="1"/>
</dbReference>
<dbReference type="RefSeq" id="WP_090094319.1">
    <property type="nucleotide sequence ID" value="NZ_FOMG01000040.1"/>
</dbReference>
<dbReference type="InterPro" id="IPR004360">
    <property type="entry name" value="Glyas_Fos-R_dOase_dom"/>
</dbReference>
<keyword evidence="3" id="KW-1185">Reference proteome</keyword>
<dbReference type="Proteomes" id="UP000199263">
    <property type="component" value="Unassembled WGS sequence"/>
</dbReference>
<dbReference type="PROSITE" id="PS51819">
    <property type="entry name" value="VOC"/>
    <property type="match status" value="1"/>
</dbReference>
<dbReference type="Pfam" id="PF00903">
    <property type="entry name" value="Glyoxalase"/>
    <property type="match status" value="1"/>
</dbReference>
<evidence type="ECO:0000259" key="1">
    <source>
        <dbReference type="PROSITE" id="PS51819"/>
    </source>
</evidence>
<dbReference type="CDD" id="cd07251">
    <property type="entry name" value="VOC_like"/>
    <property type="match status" value="1"/>
</dbReference>
<dbReference type="PANTHER" id="PTHR36503">
    <property type="entry name" value="BLR2520 PROTEIN"/>
    <property type="match status" value="1"/>
</dbReference>